<keyword evidence="3" id="KW-1185">Reference proteome</keyword>
<organism evidence="2 3">
    <name type="scientific">Punica granatum</name>
    <name type="common">Pomegranate</name>
    <dbReference type="NCBI Taxonomy" id="22663"/>
    <lineage>
        <taxon>Eukaryota</taxon>
        <taxon>Viridiplantae</taxon>
        <taxon>Streptophyta</taxon>
        <taxon>Embryophyta</taxon>
        <taxon>Tracheophyta</taxon>
        <taxon>Spermatophyta</taxon>
        <taxon>Magnoliopsida</taxon>
        <taxon>eudicotyledons</taxon>
        <taxon>Gunneridae</taxon>
        <taxon>Pentapetalae</taxon>
        <taxon>rosids</taxon>
        <taxon>malvids</taxon>
        <taxon>Myrtales</taxon>
        <taxon>Lythraceae</taxon>
        <taxon>Punica</taxon>
    </lineage>
</organism>
<dbReference type="EMBL" id="PGOL01001198">
    <property type="protein sequence ID" value="PKI60030.1"/>
    <property type="molecule type" value="Genomic_DNA"/>
</dbReference>
<evidence type="ECO:0000256" key="1">
    <source>
        <dbReference type="SAM" id="MobiDB-lite"/>
    </source>
</evidence>
<accession>A0A2I0JVX7</accession>
<reference evidence="2 3" key="1">
    <citation type="submission" date="2017-11" db="EMBL/GenBank/DDBJ databases">
        <title>De-novo sequencing of pomegranate (Punica granatum L.) genome.</title>
        <authorList>
            <person name="Akparov Z."/>
            <person name="Amiraslanov A."/>
            <person name="Hajiyeva S."/>
            <person name="Abbasov M."/>
            <person name="Kaur K."/>
            <person name="Hamwieh A."/>
            <person name="Solovyev V."/>
            <person name="Salamov A."/>
            <person name="Braich B."/>
            <person name="Kosarev P."/>
            <person name="Mahmoud A."/>
            <person name="Hajiyev E."/>
            <person name="Babayeva S."/>
            <person name="Izzatullayeva V."/>
            <person name="Mammadov A."/>
            <person name="Mammadov A."/>
            <person name="Sharifova S."/>
            <person name="Ojaghi J."/>
            <person name="Eynullazada K."/>
            <person name="Bayramov B."/>
            <person name="Abdulazimova A."/>
            <person name="Shahmuradov I."/>
        </authorList>
    </citation>
    <scope>NUCLEOTIDE SEQUENCE [LARGE SCALE GENOMIC DNA]</scope>
    <source>
        <strain evidence="3">cv. AG2017</strain>
        <tissue evidence="2">Leaf</tissue>
    </source>
</reference>
<proteinExistence type="predicted"/>
<feature type="region of interest" description="Disordered" evidence="1">
    <location>
        <begin position="1"/>
        <end position="27"/>
    </location>
</feature>
<comment type="caution">
    <text evidence="2">The sequence shown here is derived from an EMBL/GenBank/DDBJ whole genome shotgun (WGS) entry which is preliminary data.</text>
</comment>
<dbReference type="AlphaFoldDB" id="A0A2I0JVX7"/>
<sequence>MAVDFRRSGRRSCSRVNNTPVTSSSARRSASLRAHTCVLVSSRTRSAPVTVRSCSHARAPRTSLRVHACTSTLSHVRLPCTLVTSTRALPLAPEALCMLCVLVGHGRI</sequence>
<gene>
    <name evidence="2" type="ORF">CRG98_019580</name>
</gene>
<evidence type="ECO:0000313" key="2">
    <source>
        <dbReference type="EMBL" id="PKI60030.1"/>
    </source>
</evidence>
<protein>
    <submittedName>
        <fullName evidence="2">Uncharacterized protein</fullName>
    </submittedName>
</protein>
<dbReference type="Proteomes" id="UP000233551">
    <property type="component" value="Unassembled WGS sequence"/>
</dbReference>
<evidence type="ECO:0000313" key="3">
    <source>
        <dbReference type="Proteomes" id="UP000233551"/>
    </source>
</evidence>
<name>A0A2I0JVX7_PUNGR</name>